<evidence type="ECO:0000313" key="8">
    <source>
        <dbReference type="EMBL" id="KAG6446136.1"/>
    </source>
</evidence>
<evidence type="ECO:0000256" key="1">
    <source>
        <dbReference type="ARBA" id="ARBA00022670"/>
    </source>
</evidence>
<gene>
    <name evidence="8" type="ORF">O3G_MSEX004297</name>
</gene>
<dbReference type="GO" id="GO:0004252">
    <property type="term" value="F:serine-type endopeptidase activity"/>
    <property type="evidence" value="ECO:0007669"/>
    <property type="project" value="InterPro"/>
</dbReference>
<dbReference type="SUPFAM" id="SSF50494">
    <property type="entry name" value="Trypsin-like serine proteases"/>
    <property type="match status" value="1"/>
</dbReference>
<comment type="caution">
    <text evidence="8">The sequence shown here is derived from an EMBL/GenBank/DDBJ whole genome shotgun (WGS) entry which is preliminary data.</text>
</comment>
<keyword evidence="2" id="KW-0378">Hydrolase</keyword>
<dbReference type="InterPro" id="IPR050430">
    <property type="entry name" value="Peptidase_S1"/>
</dbReference>
<evidence type="ECO:0000256" key="3">
    <source>
        <dbReference type="ARBA" id="ARBA00022825"/>
    </source>
</evidence>
<dbReference type="PROSITE" id="PS00134">
    <property type="entry name" value="TRYPSIN_HIS"/>
    <property type="match status" value="1"/>
</dbReference>
<keyword evidence="6" id="KW-0732">Signal</keyword>
<dbReference type="PROSITE" id="PS50240">
    <property type="entry name" value="TRYPSIN_DOM"/>
    <property type="match status" value="1"/>
</dbReference>
<reference evidence="8" key="2">
    <citation type="submission" date="2020-12" db="EMBL/GenBank/DDBJ databases">
        <authorList>
            <person name="Kanost M."/>
        </authorList>
    </citation>
    <scope>NUCLEOTIDE SEQUENCE</scope>
</reference>
<evidence type="ECO:0000256" key="4">
    <source>
        <dbReference type="ARBA" id="ARBA00023157"/>
    </source>
</evidence>
<dbReference type="InterPro" id="IPR001314">
    <property type="entry name" value="Peptidase_S1A"/>
</dbReference>
<dbReference type="PANTHER" id="PTHR24276:SF91">
    <property type="entry name" value="AT26814P-RELATED"/>
    <property type="match status" value="1"/>
</dbReference>
<sequence length="272" mass="29740">MVYQQLFEVKMVQWLVIALALFAGTASAASTASRIVGGQPTSIEQYPSIVQVEFLGVFTNTWSQSCAANIINNFYVLSAAHCFAGIFYDRSRRRIRGGSSFRNIGGEVIGIVREFNHPDYNIIPGDADINVVRLSAPIIYNPVMQRAMIVPQDYEIPDNMPVVHAGWGAIEWQGPLSFQLQDVTIYTVNRQICAERYLTLDPPRQITENMICAGILDVGGKDACQADSGGPMYLGDIIVGVVAWGHRCANDTFPGVSTAVGPYSDWIVATAV</sequence>
<dbReference type="InterPro" id="IPR043504">
    <property type="entry name" value="Peptidase_S1_PA_chymotrypsin"/>
</dbReference>
<dbReference type="GO" id="GO:0006508">
    <property type="term" value="P:proteolysis"/>
    <property type="evidence" value="ECO:0007669"/>
    <property type="project" value="UniProtKB-KW"/>
</dbReference>
<comment type="similarity">
    <text evidence="5">Belongs to the peptidase S1 family. CLIP subfamily.</text>
</comment>
<dbReference type="FunFam" id="2.40.10.10:FF:000002">
    <property type="entry name" value="Transmembrane protease serine"/>
    <property type="match status" value="1"/>
</dbReference>
<dbReference type="EMBL" id="JH668330">
    <property type="protein sequence ID" value="KAG6446137.1"/>
    <property type="molecule type" value="Genomic_DNA"/>
</dbReference>
<dbReference type="InterPro" id="IPR009003">
    <property type="entry name" value="Peptidase_S1_PA"/>
</dbReference>
<evidence type="ECO:0000256" key="6">
    <source>
        <dbReference type="SAM" id="SignalP"/>
    </source>
</evidence>
<dbReference type="InterPro" id="IPR001254">
    <property type="entry name" value="Trypsin_dom"/>
</dbReference>
<feature type="chain" id="PRO_5038276751" description="Peptidase S1 domain-containing protein" evidence="6">
    <location>
        <begin position="29"/>
        <end position="272"/>
    </location>
</feature>
<protein>
    <recommendedName>
        <fullName evidence="7">Peptidase S1 domain-containing protein</fullName>
    </recommendedName>
</protein>
<reference evidence="8" key="1">
    <citation type="journal article" date="2016" name="Insect Biochem. Mol. Biol.">
        <title>Multifaceted biological insights from a draft genome sequence of the tobacco hornworm moth, Manduca sexta.</title>
        <authorList>
            <person name="Kanost M.R."/>
            <person name="Arrese E.L."/>
            <person name="Cao X."/>
            <person name="Chen Y.R."/>
            <person name="Chellapilla S."/>
            <person name="Goldsmith M.R."/>
            <person name="Grosse-Wilde E."/>
            <person name="Heckel D.G."/>
            <person name="Herndon N."/>
            <person name="Jiang H."/>
            <person name="Papanicolaou A."/>
            <person name="Qu J."/>
            <person name="Soulages J.L."/>
            <person name="Vogel H."/>
            <person name="Walters J."/>
            <person name="Waterhouse R.M."/>
            <person name="Ahn S.J."/>
            <person name="Almeida F.C."/>
            <person name="An C."/>
            <person name="Aqrawi P."/>
            <person name="Bretschneider A."/>
            <person name="Bryant W.B."/>
            <person name="Bucks S."/>
            <person name="Chao H."/>
            <person name="Chevignon G."/>
            <person name="Christen J.M."/>
            <person name="Clarke D.F."/>
            <person name="Dittmer N.T."/>
            <person name="Ferguson L.C.F."/>
            <person name="Garavelou S."/>
            <person name="Gordon K.H.J."/>
            <person name="Gunaratna R.T."/>
            <person name="Han Y."/>
            <person name="Hauser F."/>
            <person name="He Y."/>
            <person name="Heidel-Fischer H."/>
            <person name="Hirsh A."/>
            <person name="Hu Y."/>
            <person name="Jiang H."/>
            <person name="Kalra D."/>
            <person name="Klinner C."/>
            <person name="Konig C."/>
            <person name="Kovar C."/>
            <person name="Kroll A.R."/>
            <person name="Kuwar S.S."/>
            <person name="Lee S.L."/>
            <person name="Lehman R."/>
            <person name="Li K."/>
            <person name="Li Z."/>
            <person name="Liang H."/>
            <person name="Lovelace S."/>
            <person name="Lu Z."/>
            <person name="Mansfield J.H."/>
            <person name="McCulloch K.J."/>
            <person name="Mathew T."/>
            <person name="Morton B."/>
            <person name="Muzny D.M."/>
            <person name="Neunemann D."/>
            <person name="Ongeri F."/>
            <person name="Pauchet Y."/>
            <person name="Pu L.L."/>
            <person name="Pyrousis I."/>
            <person name="Rao X.J."/>
            <person name="Redding A."/>
            <person name="Roesel C."/>
            <person name="Sanchez-Gracia A."/>
            <person name="Schaack S."/>
            <person name="Shukla A."/>
            <person name="Tetreau G."/>
            <person name="Wang Y."/>
            <person name="Xiong G.H."/>
            <person name="Traut W."/>
            <person name="Walsh T.K."/>
            <person name="Worley K.C."/>
            <person name="Wu D."/>
            <person name="Wu W."/>
            <person name="Wu Y.Q."/>
            <person name="Zhang X."/>
            <person name="Zou Z."/>
            <person name="Zucker H."/>
            <person name="Briscoe A.D."/>
            <person name="Burmester T."/>
            <person name="Clem R.J."/>
            <person name="Feyereisen R."/>
            <person name="Grimmelikhuijzen C.J.P."/>
            <person name="Hamodrakas S.J."/>
            <person name="Hansson B.S."/>
            <person name="Huguet E."/>
            <person name="Jermiin L.S."/>
            <person name="Lan Q."/>
            <person name="Lehman H.K."/>
            <person name="Lorenzen M."/>
            <person name="Merzendorfer H."/>
            <person name="Michalopoulos I."/>
            <person name="Morton D.B."/>
            <person name="Muthukrishnan S."/>
            <person name="Oakeshott J.G."/>
            <person name="Palmer W."/>
            <person name="Park Y."/>
            <person name="Passarelli A.L."/>
            <person name="Rozas J."/>
            <person name="Schwartz L.M."/>
            <person name="Smith W."/>
            <person name="Southgate A."/>
            <person name="Vilcinskas A."/>
            <person name="Vogt R."/>
            <person name="Wang P."/>
            <person name="Werren J."/>
            <person name="Yu X.Q."/>
            <person name="Zhou J.J."/>
            <person name="Brown S.J."/>
            <person name="Scherer S.E."/>
            <person name="Richards S."/>
            <person name="Blissard G.W."/>
        </authorList>
    </citation>
    <scope>NUCLEOTIDE SEQUENCE</scope>
</reference>
<dbReference type="AlphaFoldDB" id="A0A922CHB1"/>
<dbReference type="SMART" id="SM00020">
    <property type="entry name" value="Tryp_SPc"/>
    <property type="match status" value="1"/>
</dbReference>
<dbReference type="Proteomes" id="UP000791440">
    <property type="component" value="Unassembled WGS sequence"/>
</dbReference>
<evidence type="ECO:0000256" key="2">
    <source>
        <dbReference type="ARBA" id="ARBA00022801"/>
    </source>
</evidence>
<keyword evidence="9" id="KW-1185">Reference proteome</keyword>
<dbReference type="PRINTS" id="PR00722">
    <property type="entry name" value="CHYMOTRYPSIN"/>
</dbReference>
<dbReference type="InterPro" id="IPR018114">
    <property type="entry name" value="TRYPSIN_HIS"/>
</dbReference>
<name>A0A922CHB1_MANSE</name>
<keyword evidence="4" id="KW-1015">Disulfide bond</keyword>
<dbReference type="PANTHER" id="PTHR24276">
    <property type="entry name" value="POLYSERASE-RELATED"/>
    <property type="match status" value="1"/>
</dbReference>
<proteinExistence type="inferred from homology"/>
<dbReference type="Gene3D" id="2.40.10.10">
    <property type="entry name" value="Trypsin-like serine proteases"/>
    <property type="match status" value="1"/>
</dbReference>
<organism evidence="8 9">
    <name type="scientific">Manduca sexta</name>
    <name type="common">Tobacco hawkmoth</name>
    <name type="synonym">Tobacco hornworm</name>
    <dbReference type="NCBI Taxonomy" id="7130"/>
    <lineage>
        <taxon>Eukaryota</taxon>
        <taxon>Metazoa</taxon>
        <taxon>Ecdysozoa</taxon>
        <taxon>Arthropoda</taxon>
        <taxon>Hexapoda</taxon>
        <taxon>Insecta</taxon>
        <taxon>Pterygota</taxon>
        <taxon>Neoptera</taxon>
        <taxon>Endopterygota</taxon>
        <taxon>Lepidoptera</taxon>
        <taxon>Glossata</taxon>
        <taxon>Ditrysia</taxon>
        <taxon>Bombycoidea</taxon>
        <taxon>Sphingidae</taxon>
        <taxon>Sphinginae</taxon>
        <taxon>Sphingini</taxon>
        <taxon>Manduca</taxon>
    </lineage>
</organism>
<evidence type="ECO:0000256" key="5">
    <source>
        <dbReference type="ARBA" id="ARBA00024195"/>
    </source>
</evidence>
<keyword evidence="1" id="KW-0645">Protease</keyword>
<accession>A0A922CHB1</accession>
<feature type="signal peptide" evidence="6">
    <location>
        <begin position="1"/>
        <end position="28"/>
    </location>
</feature>
<keyword evidence="3" id="KW-0720">Serine protease</keyword>
<dbReference type="CDD" id="cd00190">
    <property type="entry name" value="Tryp_SPc"/>
    <property type="match status" value="1"/>
</dbReference>
<dbReference type="Pfam" id="PF00089">
    <property type="entry name" value="Trypsin"/>
    <property type="match status" value="1"/>
</dbReference>
<feature type="domain" description="Peptidase S1" evidence="7">
    <location>
        <begin position="35"/>
        <end position="272"/>
    </location>
</feature>
<evidence type="ECO:0000313" key="9">
    <source>
        <dbReference type="Proteomes" id="UP000791440"/>
    </source>
</evidence>
<dbReference type="EMBL" id="JH668330">
    <property type="protein sequence ID" value="KAG6446136.1"/>
    <property type="molecule type" value="Genomic_DNA"/>
</dbReference>
<evidence type="ECO:0000259" key="7">
    <source>
        <dbReference type="PROSITE" id="PS50240"/>
    </source>
</evidence>